<organism evidence="7 8">
    <name type="scientific">Fistulina hepatica ATCC 64428</name>
    <dbReference type="NCBI Taxonomy" id="1128425"/>
    <lineage>
        <taxon>Eukaryota</taxon>
        <taxon>Fungi</taxon>
        <taxon>Dikarya</taxon>
        <taxon>Basidiomycota</taxon>
        <taxon>Agaricomycotina</taxon>
        <taxon>Agaricomycetes</taxon>
        <taxon>Agaricomycetidae</taxon>
        <taxon>Agaricales</taxon>
        <taxon>Fistulinaceae</taxon>
        <taxon>Fistulina</taxon>
    </lineage>
</organism>
<accession>A0A0D7A7Z1</accession>
<dbReference type="CDD" id="cd14498">
    <property type="entry name" value="DSP"/>
    <property type="match status" value="1"/>
</dbReference>
<evidence type="ECO:0000259" key="6">
    <source>
        <dbReference type="PROSITE" id="PS50056"/>
    </source>
</evidence>
<dbReference type="AlphaFoldDB" id="A0A0D7A7Z1"/>
<sequence length="175" mass="19294">PLLSPTLPTTRSKNTPCASRIIPSLYISGLSCAEDETWLRRNHITHILSVLPERICIPTTLNIRTKQVPIGDTPFADIESVLPGALDFIDAALCQNAVDVSPALRANVLVHCQEGRSRSVTVVAAYLMKTFNMLPDAALELIQSKRSVANPNFGFLLQLYEYARCSLGRHELQIP</sequence>
<evidence type="ECO:0000256" key="1">
    <source>
        <dbReference type="ARBA" id="ARBA00008601"/>
    </source>
</evidence>
<dbReference type="PANTHER" id="PTHR10159:SF519">
    <property type="entry name" value="DUAL SPECIFICITY PROTEIN PHOSPHATASE MPK3"/>
    <property type="match status" value="1"/>
</dbReference>
<evidence type="ECO:0000313" key="8">
    <source>
        <dbReference type="Proteomes" id="UP000054144"/>
    </source>
</evidence>
<dbReference type="PROSITE" id="PS50056">
    <property type="entry name" value="TYR_PHOSPHATASE_2"/>
    <property type="match status" value="1"/>
</dbReference>
<evidence type="ECO:0000256" key="2">
    <source>
        <dbReference type="ARBA" id="ARBA00013064"/>
    </source>
</evidence>
<dbReference type="InterPro" id="IPR000340">
    <property type="entry name" value="Dual-sp_phosphatase_cat-dom"/>
</dbReference>
<keyword evidence="4" id="KW-0904">Protein phosphatase</keyword>
<comment type="similarity">
    <text evidence="1">Belongs to the protein-tyrosine phosphatase family. Non-receptor class dual specificity subfamily.</text>
</comment>
<proteinExistence type="inferred from homology"/>
<feature type="domain" description="Tyrosine-protein phosphatase" evidence="5">
    <location>
        <begin position="15"/>
        <end position="168"/>
    </location>
</feature>
<gene>
    <name evidence="7" type="ORF">FISHEDRAFT_20461</name>
</gene>
<evidence type="ECO:0000256" key="4">
    <source>
        <dbReference type="ARBA" id="ARBA00022912"/>
    </source>
</evidence>
<dbReference type="EMBL" id="KN882021">
    <property type="protein sequence ID" value="KIY46845.1"/>
    <property type="molecule type" value="Genomic_DNA"/>
</dbReference>
<name>A0A0D7A7Z1_9AGAR</name>
<protein>
    <recommendedName>
        <fullName evidence="2">protein-tyrosine-phosphatase</fullName>
        <ecNumber evidence="2">3.1.3.48</ecNumber>
    </recommendedName>
</protein>
<dbReference type="SUPFAM" id="SSF52799">
    <property type="entry name" value="(Phosphotyrosine protein) phosphatases II"/>
    <property type="match status" value="1"/>
</dbReference>
<dbReference type="PANTHER" id="PTHR10159">
    <property type="entry name" value="DUAL SPECIFICITY PROTEIN PHOSPHATASE"/>
    <property type="match status" value="1"/>
</dbReference>
<dbReference type="OrthoDB" id="10252009at2759"/>
<dbReference type="InterPro" id="IPR029021">
    <property type="entry name" value="Prot-tyrosine_phosphatase-like"/>
</dbReference>
<feature type="domain" description="Tyrosine specific protein phosphatases" evidence="6">
    <location>
        <begin position="86"/>
        <end position="146"/>
    </location>
</feature>
<dbReference type="InterPro" id="IPR000387">
    <property type="entry name" value="Tyr_Pase_dom"/>
</dbReference>
<dbReference type="EC" id="3.1.3.48" evidence="2"/>
<reference evidence="7 8" key="1">
    <citation type="journal article" date="2015" name="Fungal Genet. Biol.">
        <title>Evolution of novel wood decay mechanisms in Agaricales revealed by the genome sequences of Fistulina hepatica and Cylindrobasidium torrendii.</title>
        <authorList>
            <person name="Floudas D."/>
            <person name="Held B.W."/>
            <person name="Riley R."/>
            <person name="Nagy L.G."/>
            <person name="Koehler G."/>
            <person name="Ransdell A.S."/>
            <person name="Younus H."/>
            <person name="Chow J."/>
            <person name="Chiniquy J."/>
            <person name="Lipzen A."/>
            <person name="Tritt A."/>
            <person name="Sun H."/>
            <person name="Haridas S."/>
            <person name="LaButti K."/>
            <person name="Ohm R.A."/>
            <person name="Kues U."/>
            <person name="Blanchette R.A."/>
            <person name="Grigoriev I.V."/>
            <person name="Minto R.E."/>
            <person name="Hibbett D.S."/>
        </authorList>
    </citation>
    <scope>NUCLEOTIDE SEQUENCE [LARGE SCALE GENOMIC DNA]</scope>
    <source>
        <strain evidence="7 8">ATCC 64428</strain>
    </source>
</reference>
<dbReference type="PROSITE" id="PS50054">
    <property type="entry name" value="TYR_PHOSPHATASE_DUAL"/>
    <property type="match status" value="1"/>
</dbReference>
<dbReference type="GO" id="GO:0043409">
    <property type="term" value="P:negative regulation of MAPK cascade"/>
    <property type="evidence" value="ECO:0007669"/>
    <property type="project" value="TreeGrafter"/>
</dbReference>
<dbReference type="Pfam" id="PF00782">
    <property type="entry name" value="DSPc"/>
    <property type="match status" value="1"/>
</dbReference>
<evidence type="ECO:0000313" key="7">
    <source>
        <dbReference type="EMBL" id="KIY46845.1"/>
    </source>
</evidence>
<dbReference type="Proteomes" id="UP000054144">
    <property type="component" value="Unassembled WGS sequence"/>
</dbReference>
<dbReference type="GO" id="GO:0004725">
    <property type="term" value="F:protein tyrosine phosphatase activity"/>
    <property type="evidence" value="ECO:0007669"/>
    <property type="project" value="UniProtKB-EC"/>
</dbReference>
<feature type="non-terminal residue" evidence="7">
    <location>
        <position position="175"/>
    </location>
</feature>
<dbReference type="Gene3D" id="3.90.190.10">
    <property type="entry name" value="Protein tyrosine phosphatase superfamily"/>
    <property type="match status" value="1"/>
</dbReference>
<dbReference type="GO" id="GO:0005737">
    <property type="term" value="C:cytoplasm"/>
    <property type="evidence" value="ECO:0007669"/>
    <property type="project" value="TreeGrafter"/>
</dbReference>
<evidence type="ECO:0000259" key="5">
    <source>
        <dbReference type="PROSITE" id="PS50054"/>
    </source>
</evidence>
<keyword evidence="3" id="KW-0378">Hydrolase</keyword>
<evidence type="ECO:0000256" key="3">
    <source>
        <dbReference type="ARBA" id="ARBA00022801"/>
    </source>
</evidence>
<dbReference type="SMART" id="SM00195">
    <property type="entry name" value="DSPc"/>
    <property type="match status" value="1"/>
</dbReference>
<feature type="non-terminal residue" evidence="7">
    <location>
        <position position="1"/>
    </location>
</feature>
<dbReference type="InterPro" id="IPR020422">
    <property type="entry name" value="TYR_PHOSPHATASE_DUAL_dom"/>
</dbReference>
<keyword evidence="8" id="KW-1185">Reference proteome</keyword>